<dbReference type="OrthoDB" id="391817at2759"/>
<feature type="binding site" evidence="5">
    <location>
        <position position="199"/>
    </location>
    <ligand>
        <name>Mg(2+)</name>
        <dbReference type="ChEBI" id="CHEBI:18420"/>
        <label>1</label>
    </ligand>
</feature>
<feature type="binding site" evidence="5">
    <location>
        <position position="41"/>
    </location>
    <ligand>
        <name>Mg(2+)</name>
        <dbReference type="ChEBI" id="CHEBI:18420"/>
        <label>1</label>
    </ligand>
</feature>
<proteinExistence type="inferred from homology"/>
<protein>
    <submittedName>
        <fullName evidence="10">DNA-(Apurinic or apyrimidinic site) lyase</fullName>
    </submittedName>
</protein>
<gene>
    <name evidence="10" type="ORF">STCU_09069</name>
</gene>
<dbReference type="PANTHER" id="PTHR22748:SF28">
    <property type="entry name" value="OR APYRIMIDINIC SITE) LYASE, PUTATIVE-RELATED"/>
    <property type="match status" value="1"/>
</dbReference>
<evidence type="ECO:0000313" key="11">
    <source>
        <dbReference type="Proteomes" id="UP000015354"/>
    </source>
</evidence>
<dbReference type="InterPro" id="IPR036691">
    <property type="entry name" value="Endo/exonu/phosph_ase_sf"/>
</dbReference>
<evidence type="ECO:0000256" key="4">
    <source>
        <dbReference type="ARBA" id="ARBA00022842"/>
    </source>
</evidence>
<keyword evidence="2 5" id="KW-0479">Metal-binding</keyword>
<dbReference type="GO" id="GO:0016829">
    <property type="term" value="F:lyase activity"/>
    <property type="evidence" value="ECO:0007669"/>
    <property type="project" value="UniProtKB-KW"/>
</dbReference>
<feature type="binding site" evidence="5">
    <location>
        <position position="197"/>
    </location>
    <ligand>
        <name>Mg(2+)</name>
        <dbReference type="ChEBI" id="CHEBI:18420"/>
        <label>1</label>
    </ligand>
</feature>
<dbReference type="PANTHER" id="PTHR22748">
    <property type="entry name" value="AP ENDONUCLEASE"/>
    <property type="match status" value="1"/>
</dbReference>
<comment type="caution">
    <text evidence="10">The sequence shown here is derived from an EMBL/GenBank/DDBJ whole genome shotgun (WGS) entry which is preliminary data.</text>
</comment>
<dbReference type="GO" id="GO:0005634">
    <property type="term" value="C:nucleus"/>
    <property type="evidence" value="ECO:0007669"/>
    <property type="project" value="TreeGrafter"/>
</dbReference>
<dbReference type="GO" id="GO:0008081">
    <property type="term" value="F:phosphoric diester hydrolase activity"/>
    <property type="evidence" value="ECO:0007669"/>
    <property type="project" value="TreeGrafter"/>
</dbReference>
<dbReference type="GO" id="GO:0003906">
    <property type="term" value="F:DNA-(apurinic or apyrimidinic site) endonuclease activity"/>
    <property type="evidence" value="ECO:0007669"/>
    <property type="project" value="TreeGrafter"/>
</dbReference>
<dbReference type="AlphaFoldDB" id="S9VB28"/>
<feature type="site" description="Important for catalytic activity" evidence="6">
    <location>
        <position position="469"/>
    </location>
</feature>
<dbReference type="Proteomes" id="UP000015354">
    <property type="component" value="Unassembled WGS sequence"/>
</dbReference>
<dbReference type="GO" id="GO:0006284">
    <property type="term" value="P:base-excision repair"/>
    <property type="evidence" value="ECO:0007669"/>
    <property type="project" value="TreeGrafter"/>
</dbReference>
<evidence type="ECO:0000256" key="5">
    <source>
        <dbReference type="PIRSR" id="PIRSR604808-2"/>
    </source>
</evidence>
<feature type="binding site" evidence="5">
    <location>
        <position position="7"/>
    </location>
    <ligand>
        <name>Mg(2+)</name>
        <dbReference type="ChEBI" id="CHEBI:18420"/>
        <label>1</label>
    </ligand>
</feature>
<evidence type="ECO:0000256" key="7">
    <source>
        <dbReference type="SAM" id="MobiDB-lite"/>
    </source>
</evidence>
<comment type="cofactor">
    <cofactor evidence="5">
        <name>Mg(2+)</name>
        <dbReference type="ChEBI" id="CHEBI:18420"/>
    </cofactor>
    <cofactor evidence="5">
        <name>Mn(2+)</name>
        <dbReference type="ChEBI" id="CHEBI:29035"/>
    </cofactor>
    <text evidence="5">Probably binds two magnesium or manganese ions per subunit.</text>
</comment>
<dbReference type="InterPro" id="IPR005135">
    <property type="entry name" value="Endo/exonuclease/phosphatase"/>
</dbReference>
<keyword evidence="3" id="KW-0378">Hydrolase</keyword>
<dbReference type="EMBL" id="ATMH01009069">
    <property type="protein sequence ID" value="EPY20280.1"/>
    <property type="molecule type" value="Genomic_DNA"/>
</dbReference>
<dbReference type="Gene3D" id="3.60.10.10">
    <property type="entry name" value="Endonuclease/exonuclease/phosphatase"/>
    <property type="match status" value="2"/>
</dbReference>
<organism evidence="10 11">
    <name type="scientific">Strigomonas culicis</name>
    <dbReference type="NCBI Taxonomy" id="28005"/>
    <lineage>
        <taxon>Eukaryota</taxon>
        <taxon>Discoba</taxon>
        <taxon>Euglenozoa</taxon>
        <taxon>Kinetoplastea</taxon>
        <taxon>Metakinetoplastina</taxon>
        <taxon>Trypanosomatida</taxon>
        <taxon>Trypanosomatidae</taxon>
        <taxon>Strigomonadinae</taxon>
        <taxon>Strigomonas</taxon>
    </lineage>
</organism>
<keyword evidence="11" id="KW-1185">Reference proteome</keyword>
<evidence type="ECO:0000256" key="1">
    <source>
        <dbReference type="ARBA" id="ARBA00007092"/>
    </source>
</evidence>
<dbReference type="GO" id="GO:0008311">
    <property type="term" value="F:double-stranded DNA 3'-5' DNA exonuclease activity"/>
    <property type="evidence" value="ECO:0007669"/>
    <property type="project" value="TreeGrafter"/>
</dbReference>
<keyword evidence="10" id="KW-0456">Lyase</keyword>
<reference evidence="10 11" key="1">
    <citation type="journal article" date="2013" name="PLoS ONE">
        <title>Predicting the Proteins of Angomonas deanei, Strigomonas culicis and Their Respective Endosymbionts Reveals New Aspects of the Trypanosomatidae Family.</title>
        <authorList>
            <person name="Motta M.C."/>
            <person name="Martins A.C."/>
            <person name="de Souza S.S."/>
            <person name="Catta-Preta C.M."/>
            <person name="Silva R."/>
            <person name="Klein C.C."/>
            <person name="de Almeida L.G."/>
            <person name="de Lima Cunha O."/>
            <person name="Ciapina L.P."/>
            <person name="Brocchi M."/>
            <person name="Colabardini A.C."/>
            <person name="de Araujo Lima B."/>
            <person name="Machado C.R."/>
            <person name="de Almeida Soares C.M."/>
            <person name="Probst C.M."/>
            <person name="de Menezes C.B."/>
            <person name="Thompson C.E."/>
            <person name="Bartholomeu D.C."/>
            <person name="Gradia D.F."/>
            <person name="Pavoni D.P."/>
            <person name="Grisard E.C."/>
            <person name="Fantinatti-Garboggini F."/>
            <person name="Marchini F.K."/>
            <person name="Rodrigues-Luiz G.F."/>
            <person name="Wagner G."/>
            <person name="Goldman G.H."/>
            <person name="Fietto J.L."/>
            <person name="Elias M.C."/>
            <person name="Goldman M.H."/>
            <person name="Sagot M.F."/>
            <person name="Pereira M."/>
            <person name="Stoco P.H."/>
            <person name="de Mendonca-Neto R.P."/>
            <person name="Teixeira S.M."/>
            <person name="Maciel T.E."/>
            <person name="de Oliveira Mendes T.A."/>
            <person name="Urmenyi T.P."/>
            <person name="de Souza W."/>
            <person name="Schenkman S."/>
            <person name="de Vasconcelos A.T."/>
        </authorList>
    </citation>
    <scope>NUCLEOTIDE SEQUENCE [LARGE SCALE GENOMIC DNA]</scope>
</reference>
<dbReference type="SUPFAM" id="SSF56219">
    <property type="entry name" value="DNase I-like"/>
    <property type="match status" value="1"/>
</dbReference>
<evidence type="ECO:0000256" key="3">
    <source>
        <dbReference type="ARBA" id="ARBA00022801"/>
    </source>
</evidence>
<dbReference type="Pfam" id="PF03372">
    <property type="entry name" value="Exo_endo_phos"/>
    <property type="match status" value="1"/>
</dbReference>
<dbReference type="InterPro" id="IPR004808">
    <property type="entry name" value="AP_endonuc_1"/>
</dbReference>
<evidence type="ECO:0000313" key="10">
    <source>
        <dbReference type="EMBL" id="EPY20280.1"/>
    </source>
</evidence>
<dbReference type="GO" id="GO:0046872">
    <property type="term" value="F:metal ion binding"/>
    <property type="evidence" value="ECO:0007669"/>
    <property type="project" value="UniProtKB-KW"/>
</dbReference>
<sequence>MLLLSWNVAGWASTSAAIRESYGTLQAFFDATGASIICIQECKGTLAKLQSSSFDMGGSDALPAKRKVVAPLDASHGACIASRSTASCEYTVGAIHGWESFWSFSGKQHRGFNGVVTFVKKGLTWRCDAQPFTESELNDEGRVVVTHHSAFVLLNVYVPNARGGKRAAFKARFLQALRDVMERLRRSTGKPIILSGDLNMTYRAEDVCWSLRRLRLADVVQLHQASQQLSDSDWQEQYPCLAKASLSYAYNVISNYLCAQAVLSEAADACAGCADAQGTETKSPAVAVDSGVGAAAAEEAVEVERLKWLKETVVSLLREGDTSGSLSSATASLLLSGATPPVTVGDWHACGMRGVHLADLTRSYPPQHNRDLYSVAQYAAVAPHGDESVLFMSTLLHTRPKTALPEAVVDEYVRANRSPTRMWDSFLLQKGPNRELVRDAVNEAYCPCPYTCWDQSHNCRLSNEGTRIDYVLLDDALAGCVVPRTATENNSGGALRSARDEPDKAAATEQDTFFSELCGTAQRDGIRRAMADGAYPPAPFDGSGMPEVTCAARTLCLRGLPSTGLFVTPPQWSDHIGVAVQLTCALTPRTSKMVEDHPNCMHRPPVGLQSFFAKAKKETEKVTRDVEEQPVTSIPVPSKISRSESDPVEVVNVDSD</sequence>
<name>S9VB28_9TRYP</name>
<keyword evidence="4 5" id="KW-0460">Magnesium</keyword>
<accession>S9VB28</accession>
<evidence type="ECO:0000256" key="8">
    <source>
        <dbReference type="SAM" id="SignalP"/>
    </source>
</evidence>
<feature type="domain" description="Endonuclease/exonuclease/phosphatase" evidence="9">
    <location>
        <begin position="4"/>
        <end position="226"/>
    </location>
</feature>
<feature type="signal peptide" evidence="8">
    <location>
        <begin position="1"/>
        <end position="16"/>
    </location>
</feature>
<feature type="site" description="Transition state stabilizer" evidence="6">
    <location>
        <position position="199"/>
    </location>
</feature>
<feature type="region of interest" description="Disordered" evidence="7">
    <location>
        <begin position="619"/>
        <end position="656"/>
    </location>
</feature>
<evidence type="ECO:0000256" key="2">
    <source>
        <dbReference type="ARBA" id="ARBA00022723"/>
    </source>
</evidence>
<comment type="similarity">
    <text evidence="1">Belongs to the DNA repair enzymes AP/ExoA family.</text>
</comment>
<evidence type="ECO:0000256" key="6">
    <source>
        <dbReference type="PIRSR" id="PIRSR604808-3"/>
    </source>
</evidence>
<keyword evidence="5" id="KW-0464">Manganese</keyword>
<feature type="chain" id="PRO_5004572011" evidence="8">
    <location>
        <begin position="17"/>
        <end position="656"/>
    </location>
</feature>
<evidence type="ECO:0000259" key="9">
    <source>
        <dbReference type="Pfam" id="PF03372"/>
    </source>
</evidence>
<keyword evidence="8" id="KW-0732">Signal</keyword>